<feature type="region of interest" description="Disordered" evidence="1">
    <location>
        <begin position="1"/>
        <end position="21"/>
    </location>
</feature>
<protein>
    <submittedName>
        <fullName evidence="2">Uncharacterized protein</fullName>
    </submittedName>
</protein>
<reference evidence="2" key="1">
    <citation type="journal article" date="2023" name="Mol. Plant Microbe Interact.">
        <title>Elucidating the Obligate Nature and Biological Capacity of an Invasive Fungal Corn Pathogen.</title>
        <authorList>
            <person name="MacCready J.S."/>
            <person name="Roggenkamp E.M."/>
            <person name="Gdanetz K."/>
            <person name="Chilvers M.I."/>
        </authorList>
    </citation>
    <scope>NUCLEOTIDE SEQUENCE</scope>
    <source>
        <strain evidence="2">PM02</strain>
    </source>
</reference>
<comment type="caution">
    <text evidence="2">The sequence shown here is derived from an EMBL/GenBank/DDBJ whole genome shotgun (WGS) entry which is preliminary data.</text>
</comment>
<organism evidence="2 3">
    <name type="scientific">Phyllachora maydis</name>
    <dbReference type="NCBI Taxonomy" id="1825666"/>
    <lineage>
        <taxon>Eukaryota</taxon>
        <taxon>Fungi</taxon>
        <taxon>Dikarya</taxon>
        <taxon>Ascomycota</taxon>
        <taxon>Pezizomycotina</taxon>
        <taxon>Sordariomycetes</taxon>
        <taxon>Sordariomycetidae</taxon>
        <taxon>Phyllachorales</taxon>
        <taxon>Phyllachoraceae</taxon>
        <taxon>Phyllachora</taxon>
    </lineage>
</organism>
<dbReference type="Proteomes" id="UP001217918">
    <property type="component" value="Unassembled WGS sequence"/>
</dbReference>
<name>A0AAD9I4M5_9PEZI</name>
<gene>
    <name evidence="2" type="ORF">P8C59_004695</name>
</gene>
<evidence type="ECO:0000313" key="2">
    <source>
        <dbReference type="EMBL" id="KAK2070177.1"/>
    </source>
</evidence>
<accession>A0AAD9I4M5</accession>
<dbReference type="EMBL" id="JAQQPM010000003">
    <property type="protein sequence ID" value="KAK2070177.1"/>
    <property type="molecule type" value="Genomic_DNA"/>
</dbReference>
<feature type="compositionally biased region" description="Basic and acidic residues" evidence="1">
    <location>
        <begin position="43"/>
        <end position="53"/>
    </location>
</feature>
<evidence type="ECO:0000256" key="1">
    <source>
        <dbReference type="SAM" id="MobiDB-lite"/>
    </source>
</evidence>
<sequence length="84" mass="9563">MNSDHFPMTPPDSAEARSDQDNTAEIFLQIAREDTTRHVLEDTGMRMSEDPRAKPQITRHRRPLSLAIPPTQAFSPPRIPPHHV</sequence>
<keyword evidence="3" id="KW-1185">Reference proteome</keyword>
<proteinExistence type="predicted"/>
<evidence type="ECO:0000313" key="3">
    <source>
        <dbReference type="Proteomes" id="UP001217918"/>
    </source>
</evidence>
<dbReference type="AlphaFoldDB" id="A0AAD9I4M5"/>
<feature type="region of interest" description="Disordered" evidence="1">
    <location>
        <begin position="43"/>
        <end position="84"/>
    </location>
</feature>